<evidence type="ECO:0000313" key="2">
    <source>
        <dbReference type="Proteomes" id="UP000824998"/>
    </source>
</evidence>
<name>A0A9P7YGB8_9HELO</name>
<evidence type="ECO:0000313" key="1">
    <source>
        <dbReference type="EMBL" id="KAG9233095.1"/>
    </source>
</evidence>
<dbReference type="PANTHER" id="PTHR35585:SF1">
    <property type="entry name" value="HHE DOMAIN PROTEIN (AFU_ORTHOLOGUE AFUA_4G00730)"/>
    <property type="match status" value="1"/>
</dbReference>
<sequence>EDDLHILQSLSSSDHKFPQLLEQLMVDLHHHMKHEKDEDLPRLEATLPERESNKISLSFARTKQTVPTERHP</sequence>
<dbReference type="PANTHER" id="PTHR35585">
    <property type="entry name" value="HHE DOMAIN PROTEIN (AFU_ORTHOLOGUE AFUA_4G00730)"/>
    <property type="match status" value="1"/>
</dbReference>
<reference evidence="1" key="1">
    <citation type="journal article" date="2021" name="IMA Fungus">
        <title>Genomic characterization of three marine fungi, including Emericellopsis atlantica sp. nov. with signatures of a generalist lifestyle and marine biomass degradation.</title>
        <authorList>
            <person name="Hagestad O.C."/>
            <person name="Hou L."/>
            <person name="Andersen J.H."/>
            <person name="Hansen E.H."/>
            <person name="Altermark B."/>
            <person name="Li C."/>
            <person name="Kuhnert E."/>
            <person name="Cox R.J."/>
            <person name="Crous P.W."/>
            <person name="Spatafora J.W."/>
            <person name="Lail K."/>
            <person name="Amirebrahimi M."/>
            <person name="Lipzen A."/>
            <person name="Pangilinan J."/>
            <person name="Andreopoulos W."/>
            <person name="Hayes R.D."/>
            <person name="Ng V."/>
            <person name="Grigoriev I.V."/>
            <person name="Jackson S.A."/>
            <person name="Sutton T.D.S."/>
            <person name="Dobson A.D.W."/>
            <person name="Rama T."/>
        </authorList>
    </citation>
    <scope>NUCLEOTIDE SEQUENCE</scope>
    <source>
        <strain evidence="1">TRa018bII</strain>
    </source>
</reference>
<gene>
    <name evidence="1" type="ORF">BJ875DRAFT_356582</name>
</gene>
<dbReference type="AlphaFoldDB" id="A0A9P7YGB8"/>
<feature type="non-terminal residue" evidence="1">
    <location>
        <position position="72"/>
    </location>
</feature>
<accession>A0A9P7YGB8</accession>
<proteinExistence type="predicted"/>
<dbReference type="EMBL" id="MU251516">
    <property type="protein sequence ID" value="KAG9233095.1"/>
    <property type="molecule type" value="Genomic_DNA"/>
</dbReference>
<protein>
    <recommendedName>
        <fullName evidence="3">Hemerythrin</fullName>
    </recommendedName>
</protein>
<organism evidence="1 2">
    <name type="scientific">Amylocarpus encephaloides</name>
    <dbReference type="NCBI Taxonomy" id="45428"/>
    <lineage>
        <taxon>Eukaryota</taxon>
        <taxon>Fungi</taxon>
        <taxon>Dikarya</taxon>
        <taxon>Ascomycota</taxon>
        <taxon>Pezizomycotina</taxon>
        <taxon>Leotiomycetes</taxon>
        <taxon>Helotiales</taxon>
        <taxon>Helotiales incertae sedis</taxon>
        <taxon>Amylocarpus</taxon>
    </lineage>
</organism>
<comment type="caution">
    <text evidence="1">The sequence shown here is derived from an EMBL/GenBank/DDBJ whole genome shotgun (WGS) entry which is preliminary data.</text>
</comment>
<dbReference type="OrthoDB" id="9983919at2759"/>
<keyword evidence="2" id="KW-1185">Reference proteome</keyword>
<evidence type="ECO:0008006" key="3">
    <source>
        <dbReference type="Google" id="ProtNLM"/>
    </source>
</evidence>
<feature type="non-terminal residue" evidence="1">
    <location>
        <position position="1"/>
    </location>
</feature>
<dbReference type="Proteomes" id="UP000824998">
    <property type="component" value="Unassembled WGS sequence"/>
</dbReference>